<evidence type="ECO:0000313" key="1">
    <source>
        <dbReference type="EMBL" id="GIY23585.1"/>
    </source>
</evidence>
<dbReference type="AlphaFoldDB" id="A0AAV4RTG9"/>
<organism evidence="1 2">
    <name type="scientific">Caerostris extrusa</name>
    <name type="common">Bark spider</name>
    <name type="synonym">Caerostris bankana</name>
    <dbReference type="NCBI Taxonomy" id="172846"/>
    <lineage>
        <taxon>Eukaryota</taxon>
        <taxon>Metazoa</taxon>
        <taxon>Ecdysozoa</taxon>
        <taxon>Arthropoda</taxon>
        <taxon>Chelicerata</taxon>
        <taxon>Arachnida</taxon>
        <taxon>Araneae</taxon>
        <taxon>Araneomorphae</taxon>
        <taxon>Entelegynae</taxon>
        <taxon>Araneoidea</taxon>
        <taxon>Araneidae</taxon>
        <taxon>Caerostris</taxon>
    </lineage>
</organism>
<name>A0AAV4RTG9_CAEEX</name>
<proteinExistence type="predicted"/>
<keyword evidence="2" id="KW-1185">Reference proteome</keyword>
<dbReference type="Proteomes" id="UP001054945">
    <property type="component" value="Unassembled WGS sequence"/>
</dbReference>
<accession>A0AAV4RTG9</accession>
<reference evidence="1 2" key="1">
    <citation type="submission" date="2021-06" db="EMBL/GenBank/DDBJ databases">
        <title>Caerostris extrusa draft genome.</title>
        <authorList>
            <person name="Kono N."/>
            <person name="Arakawa K."/>
        </authorList>
    </citation>
    <scope>NUCLEOTIDE SEQUENCE [LARGE SCALE GENOMIC DNA]</scope>
</reference>
<comment type="caution">
    <text evidence="1">The sequence shown here is derived from an EMBL/GenBank/DDBJ whole genome shotgun (WGS) entry which is preliminary data.</text>
</comment>
<gene>
    <name evidence="1" type="ORF">CEXT_570161</name>
</gene>
<protein>
    <submittedName>
        <fullName evidence="1">Uncharacterized protein</fullName>
    </submittedName>
</protein>
<dbReference type="EMBL" id="BPLR01008293">
    <property type="protein sequence ID" value="GIY23585.1"/>
    <property type="molecule type" value="Genomic_DNA"/>
</dbReference>
<sequence length="177" mass="20401">MEAIRRPLRNEQPFPFTKRPTITIPWLDYPNGNGSVRSLCSFAESSTNHLPGEDLLLRDRSSANFLPRQLWTYSSKAFSEERHMDLILRTGSAVKRNNLRRLRLQLEATSSWGGSHKCVADCLGAIYHLMNGNGSEKSGSFNQGKMNFFSVNNLMDERIMFLEKCFCFQWKNFKLID</sequence>
<evidence type="ECO:0000313" key="2">
    <source>
        <dbReference type="Proteomes" id="UP001054945"/>
    </source>
</evidence>